<comment type="caution">
    <text evidence="3">The sequence shown here is derived from an EMBL/GenBank/DDBJ whole genome shotgun (WGS) entry which is preliminary data.</text>
</comment>
<evidence type="ECO:0000256" key="2">
    <source>
        <dbReference type="SAM" id="Phobius"/>
    </source>
</evidence>
<gene>
    <name evidence="3" type="ORF">PEGY_LOCUS6162</name>
</gene>
<keyword evidence="2" id="KW-0472">Membrane</keyword>
<dbReference type="EMBL" id="CAJVRC010000866">
    <property type="protein sequence ID" value="CAG8900297.1"/>
    <property type="molecule type" value="Genomic_DNA"/>
</dbReference>
<feature type="region of interest" description="Disordered" evidence="1">
    <location>
        <begin position="1"/>
        <end position="68"/>
    </location>
</feature>
<accession>A0A9W4KDM5</accession>
<proteinExistence type="predicted"/>
<dbReference type="InterPro" id="IPR021514">
    <property type="entry name" value="DUF3176"/>
</dbReference>
<dbReference type="Proteomes" id="UP001154252">
    <property type="component" value="Unassembled WGS sequence"/>
</dbReference>
<protein>
    <submittedName>
        <fullName evidence="3">Uncharacterized protein</fullName>
    </submittedName>
</protein>
<dbReference type="Pfam" id="PF11374">
    <property type="entry name" value="DUF3176"/>
    <property type="match status" value="1"/>
</dbReference>
<keyword evidence="2" id="KW-0812">Transmembrane</keyword>
<sequence>METQGAKEPAEVLRESPISTVHSHEISQDAPEANTPAQSLGQSPRILPVEPHPEPANEPLVSDTADQENKLHKTKPSVWKFISNLFIWEVLTMTLSSGLLVAIVVILTQYDDRPQPAWRLVSLNSVISWLSTISKACVLSSISEGIGQLKWVWFTRKSRPLVDLGAFDVASRGVYGCAGLVWKLRARHFAVLSSLAVILAIAFDPFVQNLIHYYPKAIADSSGTAIVSSNSDYDARGPPLDAAMTYLDPEMKANIYNSIFNSDSSRPWSIPRYTCSSGNCTWDPISTLEMRASCTNVTDRLKTECDHDGDNPRPKSIEPICSVYLPGGSRNLSAAFQLNTFQGTPIVIGSVDPLIYTNSIIPPIQLIAPVEQPRGEAWENKFSKQFKWQAIECSVDPVVHSFRASVSDGVYHQETLAISKNGSFEDSIHKHYHLHPTGGPEMGVERNKDFVIRSGSLVAIQYFFQNFFAGSTRMDLFGFTFVPDSNKYKYATADLMQFITLSNMTGCAGGTTKKMHCAMNNVADAMSKSIRDTASSPNFAIATGQAMTNKTHISIHWQWIILPVLVWLLGLLTLIGTIWKTRKAMIPTWKNETMPLLSLYRDGHNEKPQIDQVLETERVMLYQSEGKMVLSG</sequence>
<evidence type="ECO:0000313" key="4">
    <source>
        <dbReference type="Proteomes" id="UP001154252"/>
    </source>
</evidence>
<feature type="transmembrane region" description="Helical" evidence="2">
    <location>
        <begin position="189"/>
        <end position="207"/>
    </location>
</feature>
<evidence type="ECO:0000313" key="3">
    <source>
        <dbReference type="EMBL" id="CAG8900297.1"/>
    </source>
</evidence>
<organism evidence="3 4">
    <name type="scientific">Penicillium egyptiacum</name>
    <dbReference type="NCBI Taxonomy" id="1303716"/>
    <lineage>
        <taxon>Eukaryota</taxon>
        <taxon>Fungi</taxon>
        <taxon>Dikarya</taxon>
        <taxon>Ascomycota</taxon>
        <taxon>Pezizomycotina</taxon>
        <taxon>Eurotiomycetes</taxon>
        <taxon>Eurotiomycetidae</taxon>
        <taxon>Eurotiales</taxon>
        <taxon>Aspergillaceae</taxon>
        <taxon>Penicillium</taxon>
    </lineage>
</organism>
<name>A0A9W4KDM5_9EURO</name>
<keyword evidence="2" id="KW-1133">Transmembrane helix</keyword>
<reference evidence="3" key="1">
    <citation type="submission" date="2021-07" db="EMBL/GenBank/DDBJ databases">
        <authorList>
            <person name="Branca A.L. A."/>
        </authorList>
    </citation>
    <scope>NUCLEOTIDE SEQUENCE</scope>
</reference>
<dbReference type="OrthoDB" id="5242705at2759"/>
<dbReference type="PANTHER" id="PTHR35394">
    <property type="entry name" value="DUF3176 DOMAIN-CONTAINING PROTEIN"/>
    <property type="match status" value="1"/>
</dbReference>
<feature type="transmembrane region" description="Helical" evidence="2">
    <location>
        <begin position="85"/>
        <end position="107"/>
    </location>
</feature>
<dbReference type="PANTHER" id="PTHR35394:SF5">
    <property type="entry name" value="DUF3176 DOMAIN-CONTAINING PROTEIN"/>
    <property type="match status" value="1"/>
</dbReference>
<feature type="transmembrane region" description="Helical" evidence="2">
    <location>
        <begin position="557"/>
        <end position="579"/>
    </location>
</feature>
<keyword evidence="4" id="KW-1185">Reference proteome</keyword>
<evidence type="ECO:0000256" key="1">
    <source>
        <dbReference type="SAM" id="MobiDB-lite"/>
    </source>
</evidence>
<dbReference type="AlphaFoldDB" id="A0A9W4KDM5"/>